<accession>A0A0L0F1S3</accession>
<dbReference type="Proteomes" id="UP000054560">
    <property type="component" value="Unassembled WGS sequence"/>
</dbReference>
<gene>
    <name evidence="2" type="ORF">SARC_16780</name>
</gene>
<dbReference type="GeneID" id="25917284"/>
<feature type="region of interest" description="Disordered" evidence="1">
    <location>
        <begin position="1"/>
        <end position="65"/>
    </location>
</feature>
<organism evidence="2 3">
    <name type="scientific">Sphaeroforma arctica JP610</name>
    <dbReference type="NCBI Taxonomy" id="667725"/>
    <lineage>
        <taxon>Eukaryota</taxon>
        <taxon>Ichthyosporea</taxon>
        <taxon>Ichthyophonida</taxon>
        <taxon>Sphaeroforma</taxon>
    </lineage>
</organism>
<dbReference type="AlphaFoldDB" id="A0A0L0F1S3"/>
<sequence>ESEVEESKMPTETAETTDETVAPFPAGTGVAAIAAAADKEAEDDAERRQSHGAQRAMALAGGKAAEGIKDEQIEGAVFKLD</sequence>
<reference evidence="2 3" key="1">
    <citation type="submission" date="2011-02" db="EMBL/GenBank/DDBJ databases">
        <title>The Genome Sequence of Sphaeroforma arctica JP610.</title>
        <authorList>
            <consortium name="The Broad Institute Genome Sequencing Platform"/>
            <person name="Russ C."/>
            <person name="Cuomo C."/>
            <person name="Young S.K."/>
            <person name="Zeng Q."/>
            <person name="Gargeya S."/>
            <person name="Alvarado L."/>
            <person name="Berlin A."/>
            <person name="Chapman S.B."/>
            <person name="Chen Z."/>
            <person name="Freedman E."/>
            <person name="Gellesch M."/>
            <person name="Goldberg J."/>
            <person name="Griggs A."/>
            <person name="Gujja S."/>
            <person name="Heilman E."/>
            <person name="Heiman D."/>
            <person name="Howarth C."/>
            <person name="Mehta T."/>
            <person name="Neiman D."/>
            <person name="Pearson M."/>
            <person name="Roberts A."/>
            <person name="Saif S."/>
            <person name="Shea T."/>
            <person name="Shenoy N."/>
            <person name="Sisk P."/>
            <person name="Stolte C."/>
            <person name="Sykes S."/>
            <person name="White J."/>
            <person name="Yandava C."/>
            <person name="Burger G."/>
            <person name="Gray M.W."/>
            <person name="Holland P.W.H."/>
            <person name="King N."/>
            <person name="Lang F.B.F."/>
            <person name="Roger A.J."/>
            <person name="Ruiz-Trillo I."/>
            <person name="Haas B."/>
            <person name="Nusbaum C."/>
            <person name="Birren B."/>
        </authorList>
    </citation>
    <scope>NUCLEOTIDE SEQUENCE [LARGE SCALE GENOMIC DNA]</scope>
    <source>
        <strain evidence="2 3">JP610</strain>
    </source>
</reference>
<name>A0A0L0F1S3_9EUKA</name>
<dbReference type="RefSeq" id="XP_014144592.1">
    <property type="nucleotide sequence ID" value="XM_014289117.1"/>
</dbReference>
<evidence type="ECO:0000313" key="2">
    <source>
        <dbReference type="EMBL" id="KNC70690.1"/>
    </source>
</evidence>
<feature type="non-terminal residue" evidence="2">
    <location>
        <position position="1"/>
    </location>
</feature>
<proteinExistence type="predicted"/>
<evidence type="ECO:0000256" key="1">
    <source>
        <dbReference type="SAM" id="MobiDB-lite"/>
    </source>
</evidence>
<feature type="non-terminal residue" evidence="2">
    <location>
        <position position="81"/>
    </location>
</feature>
<dbReference type="EMBL" id="KQ250462">
    <property type="protein sequence ID" value="KNC70690.1"/>
    <property type="molecule type" value="Genomic_DNA"/>
</dbReference>
<protein>
    <submittedName>
        <fullName evidence="2">Uncharacterized protein</fullName>
    </submittedName>
</protein>
<evidence type="ECO:0000313" key="3">
    <source>
        <dbReference type="Proteomes" id="UP000054560"/>
    </source>
</evidence>
<keyword evidence="3" id="KW-1185">Reference proteome</keyword>